<dbReference type="EMBL" id="CACRTL010000003">
    <property type="protein sequence ID" value="VYT57964.1"/>
    <property type="molecule type" value="Genomic_DNA"/>
</dbReference>
<dbReference type="GO" id="GO:0003677">
    <property type="term" value="F:DNA binding"/>
    <property type="evidence" value="ECO:0007669"/>
    <property type="project" value="InterPro"/>
</dbReference>
<evidence type="ECO:0000259" key="1">
    <source>
        <dbReference type="PROSITE" id="PS51071"/>
    </source>
</evidence>
<organism evidence="2">
    <name type="scientific">Thomasclavelia ramosa</name>
    <dbReference type="NCBI Taxonomy" id="1547"/>
    <lineage>
        <taxon>Bacteria</taxon>
        <taxon>Bacillati</taxon>
        <taxon>Bacillota</taxon>
        <taxon>Erysipelotrichia</taxon>
        <taxon>Erysipelotrichales</taxon>
        <taxon>Coprobacillaceae</taxon>
        <taxon>Thomasclavelia</taxon>
    </lineage>
</organism>
<feature type="domain" description="HTH rpiR-type" evidence="1">
    <location>
        <begin position="1"/>
        <end position="75"/>
    </location>
</feature>
<dbReference type="PANTHER" id="PTHR30514:SF1">
    <property type="entry name" value="HTH-TYPE TRANSCRIPTIONAL REGULATOR HEXR-RELATED"/>
    <property type="match status" value="1"/>
</dbReference>
<dbReference type="Gene3D" id="1.10.10.10">
    <property type="entry name" value="Winged helix-like DNA-binding domain superfamily/Winged helix DNA-binding domain"/>
    <property type="match status" value="1"/>
</dbReference>
<accession>A0A6N2XU75</accession>
<dbReference type="InterPro" id="IPR009057">
    <property type="entry name" value="Homeodomain-like_sf"/>
</dbReference>
<gene>
    <name evidence="2" type="primary">murR_3</name>
    <name evidence="2" type="ORF">CRLFYP8_00591</name>
</gene>
<sequence>MLLKDQMKNFPFSNSERIIVDYILDRQNEIKDYSTKMVADETYTSPSTLIRIAKKLGFSGWNDFKNAYLNEIDYLNKHFQDIDPNYPFTNQDTIMNIASKIANLHAESSKDTLSLMQHDTLQKAVQILRRSKEVRVFAISNLNFIGEEFVFKLNRIKKKQLFQLYKISCFVMLQ</sequence>
<dbReference type="InterPro" id="IPR036388">
    <property type="entry name" value="WH-like_DNA-bd_sf"/>
</dbReference>
<dbReference type="PANTHER" id="PTHR30514">
    <property type="entry name" value="GLUCOKINASE"/>
    <property type="match status" value="1"/>
</dbReference>
<proteinExistence type="predicted"/>
<dbReference type="GO" id="GO:0097367">
    <property type="term" value="F:carbohydrate derivative binding"/>
    <property type="evidence" value="ECO:0007669"/>
    <property type="project" value="InterPro"/>
</dbReference>
<protein>
    <submittedName>
        <fullName evidence="2">HTH-type transcriptional regulator MurR</fullName>
    </submittedName>
</protein>
<dbReference type="SUPFAM" id="SSF46689">
    <property type="entry name" value="Homeodomain-like"/>
    <property type="match status" value="1"/>
</dbReference>
<dbReference type="GO" id="GO:0003700">
    <property type="term" value="F:DNA-binding transcription factor activity"/>
    <property type="evidence" value="ECO:0007669"/>
    <property type="project" value="InterPro"/>
</dbReference>
<dbReference type="InterPro" id="IPR047640">
    <property type="entry name" value="RpiR-like"/>
</dbReference>
<name>A0A6N2XU75_9FIRM</name>
<dbReference type="AlphaFoldDB" id="A0A6N2XU75"/>
<dbReference type="InterPro" id="IPR000281">
    <property type="entry name" value="HTH_RpiR"/>
</dbReference>
<dbReference type="PROSITE" id="PS51071">
    <property type="entry name" value="HTH_RPIR"/>
    <property type="match status" value="1"/>
</dbReference>
<dbReference type="Pfam" id="PF01418">
    <property type="entry name" value="HTH_6"/>
    <property type="match status" value="1"/>
</dbReference>
<dbReference type="RefSeq" id="WP_422099898.1">
    <property type="nucleotide sequence ID" value="NZ_CACRTL010000003.1"/>
</dbReference>
<evidence type="ECO:0000313" key="2">
    <source>
        <dbReference type="EMBL" id="VYT57964.1"/>
    </source>
</evidence>
<reference evidence="2" key="1">
    <citation type="submission" date="2019-11" db="EMBL/GenBank/DDBJ databases">
        <authorList>
            <person name="Feng L."/>
        </authorList>
    </citation>
    <scope>NUCLEOTIDE SEQUENCE</scope>
    <source>
        <strain evidence="2">CramosumLFYP8</strain>
    </source>
</reference>